<dbReference type="KEGG" id="chn:A605_08215"/>
<dbReference type="RefSeq" id="WP_015401064.1">
    <property type="nucleotide sequence ID" value="NC_020302.1"/>
</dbReference>
<accession>M1NYR5</accession>
<organism evidence="2 3">
    <name type="scientific">Corynebacterium halotolerans YIM 70093 = DSM 44683</name>
    <dbReference type="NCBI Taxonomy" id="1121362"/>
    <lineage>
        <taxon>Bacteria</taxon>
        <taxon>Bacillati</taxon>
        <taxon>Actinomycetota</taxon>
        <taxon>Actinomycetes</taxon>
        <taxon>Mycobacteriales</taxon>
        <taxon>Corynebacteriaceae</taxon>
        <taxon>Corynebacterium</taxon>
    </lineage>
</organism>
<feature type="compositionally biased region" description="Low complexity" evidence="1">
    <location>
        <begin position="249"/>
        <end position="275"/>
    </location>
</feature>
<dbReference type="PATRIC" id="fig|1121362.3.peg.1660"/>
<feature type="region of interest" description="Disordered" evidence="1">
    <location>
        <begin position="1"/>
        <end position="78"/>
    </location>
</feature>
<dbReference type="OrthoDB" id="8480367at2"/>
<dbReference type="Proteomes" id="UP000011723">
    <property type="component" value="Chromosome"/>
</dbReference>
<dbReference type="eggNOG" id="ENOG502Z90C">
    <property type="taxonomic scope" value="Bacteria"/>
</dbReference>
<dbReference type="STRING" id="1121362.A605_08215"/>
<sequence>MALWPFGKKKDDEAAEAAETADAAGRDVPAPAPGAAPADSPADAAAASTAAPAPGTGPDDEPDPVHDAVNGSTGPFDGDSVDIADFDFSDFASGVLNLGSMQIPLPKESQVQVEMGEQGPKMLHIVTRHGRITPVAFAAPTSAGQWREASQEIAEGMSRDGMTVRIDRGPWGREVVGEGPAGIIRIIGAEGPRWMLRMTLAAPADRAEELAALGREVTARTFVYRGDNPVLAGNSLPVALPQQLVDQVQQAMQQRARQQGQGNQPQPGAAQQNRQDQQAVDEASQALRDLGGATPPDKPTEK</sequence>
<dbReference type="InterPro" id="IPR022183">
    <property type="entry name" value="DUF3710"/>
</dbReference>
<feature type="region of interest" description="Disordered" evidence="1">
    <location>
        <begin position="249"/>
        <end position="302"/>
    </location>
</feature>
<reference evidence="2 3" key="1">
    <citation type="journal article" date="2012" name="Stand. Genomic Sci.">
        <title>Genome sequence of the halotolerant bacterium Corynebacterium halotolerans type strain YIM 70093(T) (= DSM 44683(T)).</title>
        <authorList>
            <person name="Ruckert C."/>
            <person name="Albersmeier A."/>
            <person name="Al-Dilaimi A."/>
            <person name="Niehaus K."/>
            <person name="Szczepanowski R."/>
            <person name="Kalinowski J."/>
        </authorList>
    </citation>
    <scope>NUCLEOTIDE SEQUENCE [LARGE SCALE GENOMIC DNA]</scope>
    <source>
        <strain evidence="2">YIM 70093</strain>
    </source>
</reference>
<keyword evidence="3" id="KW-1185">Reference proteome</keyword>
<feature type="compositionally biased region" description="Low complexity" evidence="1">
    <location>
        <begin position="17"/>
        <end position="57"/>
    </location>
</feature>
<evidence type="ECO:0008006" key="4">
    <source>
        <dbReference type="Google" id="ProtNLM"/>
    </source>
</evidence>
<dbReference type="HOGENOM" id="CLU_069776_0_0_11"/>
<evidence type="ECO:0000256" key="1">
    <source>
        <dbReference type="SAM" id="MobiDB-lite"/>
    </source>
</evidence>
<dbReference type="Pfam" id="PF12502">
    <property type="entry name" value="DUF3710"/>
    <property type="match status" value="1"/>
</dbReference>
<dbReference type="EMBL" id="CP003697">
    <property type="protein sequence ID" value="AGF72645.1"/>
    <property type="molecule type" value="Genomic_DNA"/>
</dbReference>
<gene>
    <name evidence="2" type="ORF">A605_08215</name>
</gene>
<protein>
    <recommendedName>
        <fullName evidence="4">DUF3710 domain-containing protein</fullName>
    </recommendedName>
</protein>
<name>M1NYR5_9CORY</name>
<evidence type="ECO:0000313" key="3">
    <source>
        <dbReference type="Proteomes" id="UP000011723"/>
    </source>
</evidence>
<proteinExistence type="predicted"/>
<evidence type="ECO:0000313" key="2">
    <source>
        <dbReference type="EMBL" id="AGF72645.1"/>
    </source>
</evidence>
<dbReference type="AlphaFoldDB" id="M1NYR5"/>